<evidence type="ECO:0000256" key="2">
    <source>
        <dbReference type="ARBA" id="ARBA00023043"/>
    </source>
</evidence>
<evidence type="ECO:0000256" key="1">
    <source>
        <dbReference type="ARBA" id="ARBA00022737"/>
    </source>
</evidence>
<keyword evidence="2 3" id="KW-0040">ANK repeat</keyword>
<dbReference type="InterPro" id="IPR002110">
    <property type="entry name" value="Ankyrin_rpt"/>
</dbReference>
<organism evidence="4 5">
    <name type="scientific">Anaeromyces robustus</name>
    <dbReference type="NCBI Taxonomy" id="1754192"/>
    <lineage>
        <taxon>Eukaryota</taxon>
        <taxon>Fungi</taxon>
        <taxon>Fungi incertae sedis</taxon>
        <taxon>Chytridiomycota</taxon>
        <taxon>Chytridiomycota incertae sedis</taxon>
        <taxon>Neocallimastigomycetes</taxon>
        <taxon>Neocallimastigales</taxon>
        <taxon>Neocallimastigaceae</taxon>
        <taxon>Anaeromyces</taxon>
    </lineage>
</organism>
<dbReference type="PANTHER" id="PTHR24198">
    <property type="entry name" value="ANKYRIN REPEAT AND PROTEIN KINASE DOMAIN-CONTAINING PROTEIN"/>
    <property type="match status" value="1"/>
</dbReference>
<gene>
    <name evidence="4" type="ORF">BCR32DRAFT_324432</name>
</gene>
<dbReference type="SUPFAM" id="SSF48403">
    <property type="entry name" value="Ankyrin repeat"/>
    <property type="match status" value="2"/>
</dbReference>
<accession>A0A1Y1XNW9</accession>
<sequence length="722" mass="83684">MADRSQILELVKNNNIIELKQLEESNVNITKFNKFYFDILIYAIENEASFETIKYVISQYHYNSFKYSIMENGITKSPIQTALAKNNFKVADILLKLNADINSTISNKCIISYLYTTDKLNTKNLSYILNNGFNVCNIKPDFIYEIIEGNKNNLLQIISNHSYNTLILRLLGIFQNKLALSDEQIEEILTYEKGKFIIDDTMYEKAFNNNNYEAMRILFGHDTSEEYVIFRRLNKYNVLENAVRLNNIPFVKNLLKYERLSFHTINFKTILIAAHNTLNLDLFKLLVNSALNDSMEESSKQYDPTHINYMINMAIRIDNFEIVKYLTEDEKYKSSVNLNSKDINGEYPIITAFYDGKFEVFKYLIEHGADVDFNDNGHSLLSSAIDNTESVKYVKYLLRKRVNINKKDGNNCYPLIKAIKKNKIDIVILLIKHANKHKINMDILDKDGNTPLILAYRLNHEEIFRFLIKYMKKIDINKKDSNGNTLLFYTILKEDIETIEYLINNGANVNYKNNKGKSPLGLAISKGYKYLNALLSNNNNLSVNMPNVIEDNPYATIIRLNGYSLKEKEDIIQKLINNGYHINTMDKCKKTPLVYAVQYHLSSIVRLLVENGADINFFIKETNQTLLMYCIERGDIESFKYLIECNADINYQTDDGHTPITWCIKNGNPDALKYLIESGAEIPDKNFLIKVNRENNYSKYCDCYNGAGTTIRKILNSVRFDQ</sequence>
<dbReference type="AlphaFoldDB" id="A0A1Y1XNW9"/>
<evidence type="ECO:0000256" key="3">
    <source>
        <dbReference type="PROSITE-ProRule" id="PRU00023"/>
    </source>
</evidence>
<dbReference type="STRING" id="1754192.A0A1Y1XNW9"/>
<feature type="repeat" description="ANK" evidence="3">
    <location>
        <begin position="655"/>
        <end position="687"/>
    </location>
</feature>
<evidence type="ECO:0000313" key="4">
    <source>
        <dbReference type="EMBL" id="ORX87450.1"/>
    </source>
</evidence>
<name>A0A1Y1XNW9_9FUNG</name>
<dbReference type="InterPro" id="IPR036770">
    <property type="entry name" value="Ankyrin_rpt-contain_sf"/>
</dbReference>
<reference evidence="4 5" key="2">
    <citation type="submission" date="2016-08" db="EMBL/GenBank/DDBJ databases">
        <title>Pervasive Adenine N6-methylation of Active Genes in Fungi.</title>
        <authorList>
            <consortium name="DOE Joint Genome Institute"/>
            <person name="Mondo S.J."/>
            <person name="Dannebaum R.O."/>
            <person name="Kuo R.C."/>
            <person name="Labutti K."/>
            <person name="Haridas S."/>
            <person name="Kuo A."/>
            <person name="Salamov A."/>
            <person name="Ahrendt S.R."/>
            <person name="Lipzen A."/>
            <person name="Sullivan W."/>
            <person name="Andreopoulos W.B."/>
            <person name="Clum A."/>
            <person name="Lindquist E."/>
            <person name="Daum C."/>
            <person name="Ramamoorthy G.K."/>
            <person name="Gryganskyi A."/>
            <person name="Culley D."/>
            <person name="Magnuson J.K."/>
            <person name="James T.Y."/>
            <person name="O'Malley M.A."/>
            <person name="Stajich J.E."/>
            <person name="Spatafora J.W."/>
            <person name="Visel A."/>
            <person name="Grigoriev I.V."/>
        </authorList>
    </citation>
    <scope>NUCLEOTIDE SEQUENCE [LARGE SCALE GENOMIC DNA]</scope>
    <source>
        <strain evidence="4 5">S4</strain>
    </source>
</reference>
<feature type="repeat" description="ANK" evidence="3">
    <location>
        <begin position="447"/>
        <end position="479"/>
    </location>
</feature>
<reference evidence="4 5" key="1">
    <citation type="submission" date="2016-08" db="EMBL/GenBank/DDBJ databases">
        <title>A Parts List for Fungal Cellulosomes Revealed by Comparative Genomics.</title>
        <authorList>
            <consortium name="DOE Joint Genome Institute"/>
            <person name="Haitjema C.H."/>
            <person name="Gilmore S.P."/>
            <person name="Henske J.K."/>
            <person name="Solomon K.V."/>
            <person name="De Groot R."/>
            <person name="Kuo A."/>
            <person name="Mondo S.J."/>
            <person name="Salamov A.A."/>
            <person name="Labutti K."/>
            <person name="Zhao Z."/>
            <person name="Chiniquy J."/>
            <person name="Barry K."/>
            <person name="Brewer H.M."/>
            <person name="Purvine S.O."/>
            <person name="Wright A.T."/>
            <person name="Boxma B."/>
            <person name="Van Alen T."/>
            <person name="Hackstein J.H."/>
            <person name="Baker S.E."/>
            <person name="Grigoriev I.V."/>
            <person name="O'Malley M.A."/>
        </authorList>
    </citation>
    <scope>NUCLEOTIDE SEQUENCE [LARGE SCALE GENOMIC DNA]</scope>
    <source>
        <strain evidence="4 5">S4</strain>
    </source>
</reference>
<evidence type="ECO:0000313" key="5">
    <source>
        <dbReference type="Proteomes" id="UP000193944"/>
    </source>
</evidence>
<proteinExistence type="predicted"/>
<dbReference type="PROSITE" id="PS50297">
    <property type="entry name" value="ANK_REP_REGION"/>
    <property type="match status" value="4"/>
</dbReference>
<feature type="repeat" description="ANK" evidence="3">
    <location>
        <begin position="588"/>
        <end position="616"/>
    </location>
</feature>
<keyword evidence="1" id="KW-0677">Repeat</keyword>
<feature type="repeat" description="ANK" evidence="3">
    <location>
        <begin position="344"/>
        <end position="376"/>
    </location>
</feature>
<dbReference type="Pfam" id="PF00023">
    <property type="entry name" value="Ank"/>
    <property type="match status" value="2"/>
</dbReference>
<dbReference type="SMART" id="SM00248">
    <property type="entry name" value="ANK"/>
    <property type="match status" value="12"/>
</dbReference>
<dbReference type="Pfam" id="PF12796">
    <property type="entry name" value="Ank_2"/>
    <property type="match status" value="2"/>
</dbReference>
<comment type="caution">
    <text evidence="4">The sequence shown here is derived from an EMBL/GenBank/DDBJ whole genome shotgun (WGS) entry which is preliminary data.</text>
</comment>
<feature type="repeat" description="ANK" evidence="3">
    <location>
        <begin position="622"/>
        <end position="654"/>
    </location>
</feature>
<dbReference type="PROSITE" id="PS50088">
    <property type="entry name" value="ANK_REPEAT"/>
    <property type="match status" value="6"/>
</dbReference>
<dbReference type="Proteomes" id="UP000193944">
    <property type="component" value="Unassembled WGS sequence"/>
</dbReference>
<dbReference type="PANTHER" id="PTHR24198:SF165">
    <property type="entry name" value="ANKYRIN REPEAT-CONTAINING PROTEIN-RELATED"/>
    <property type="match status" value="1"/>
</dbReference>
<protein>
    <submittedName>
        <fullName evidence="4">Ankyrin</fullName>
    </submittedName>
</protein>
<dbReference type="EMBL" id="MCFG01000008">
    <property type="protein sequence ID" value="ORX87450.1"/>
    <property type="molecule type" value="Genomic_DNA"/>
</dbReference>
<dbReference type="Gene3D" id="1.25.40.20">
    <property type="entry name" value="Ankyrin repeat-containing domain"/>
    <property type="match status" value="4"/>
</dbReference>
<dbReference type="OrthoDB" id="2129435at2759"/>
<keyword evidence="5" id="KW-1185">Reference proteome</keyword>
<feature type="repeat" description="ANK" evidence="3">
    <location>
        <begin position="482"/>
        <end position="514"/>
    </location>
</feature>